<dbReference type="Pfam" id="PF00620">
    <property type="entry name" value="RhoGAP"/>
    <property type="match status" value="1"/>
</dbReference>
<dbReference type="InParanoid" id="D2VHY6"/>
<dbReference type="STRING" id="5762.D2VHY6"/>
<feature type="region of interest" description="Disordered" evidence="2">
    <location>
        <begin position="1"/>
        <end position="40"/>
    </location>
</feature>
<dbReference type="SMART" id="SM00324">
    <property type="entry name" value="RhoGAP"/>
    <property type="match status" value="1"/>
</dbReference>
<keyword evidence="1" id="KW-0343">GTPase activation</keyword>
<gene>
    <name evidence="4" type="ORF">NAEGRDRAFT_68490</name>
</gene>
<keyword evidence="5" id="KW-1185">Reference proteome</keyword>
<evidence type="ECO:0000313" key="4">
    <source>
        <dbReference type="EMBL" id="EFC43499.1"/>
    </source>
</evidence>
<evidence type="ECO:0000256" key="2">
    <source>
        <dbReference type="SAM" id="MobiDB-lite"/>
    </source>
</evidence>
<dbReference type="EMBL" id="GG738873">
    <property type="protein sequence ID" value="EFC43499.1"/>
    <property type="molecule type" value="Genomic_DNA"/>
</dbReference>
<sequence>MSQFIPSTLTIQPSTSSSSSTTTYLNNQQQEHSKEKDKHSNRKSLYLVKVHFGQALSESEIPEFIIKSMKFLLKHCYNVEGLFRISGNAADISKLKKQLNDGQAIELKSIENVHNIAGLVKMYFRELPNPLMTFECYDMFVIADSIPDEYSRLDCIKKLLAYIPPSNRLLLQTYRAGQNVVRSLIDHVDYFFMNDCLSYIEYLDTTLNTTIVCSSPSATTKISEEIYGSSVEEVTSSIKNLSEKITRLIE</sequence>
<dbReference type="GO" id="GO:0005737">
    <property type="term" value="C:cytoplasm"/>
    <property type="evidence" value="ECO:0007669"/>
    <property type="project" value="TreeGrafter"/>
</dbReference>
<dbReference type="KEGG" id="ngr:NAEGRDRAFT_68490"/>
<dbReference type="GeneID" id="8862171"/>
<dbReference type="GO" id="GO:0005096">
    <property type="term" value="F:GTPase activator activity"/>
    <property type="evidence" value="ECO:0007669"/>
    <property type="project" value="UniProtKB-KW"/>
</dbReference>
<dbReference type="PANTHER" id="PTHR23176">
    <property type="entry name" value="RHO/RAC/CDC GTPASE-ACTIVATING PROTEIN"/>
    <property type="match status" value="1"/>
</dbReference>
<dbReference type="GO" id="GO:0007165">
    <property type="term" value="P:signal transduction"/>
    <property type="evidence" value="ECO:0007669"/>
    <property type="project" value="InterPro"/>
</dbReference>
<dbReference type="Gene3D" id="1.10.555.10">
    <property type="entry name" value="Rho GTPase activation protein"/>
    <property type="match status" value="1"/>
</dbReference>
<evidence type="ECO:0000256" key="1">
    <source>
        <dbReference type="ARBA" id="ARBA00022468"/>
    </source>
</evidence>
<dbReference type="RefSeq" id="XP_002676243.1">
    <property type="nucleotide sequence ID" value="XM_002676197.1"/>
</dbReference>
<dbReference type="CDD" id="cd00159">
    <property type="entry name" value="RhoGAP"/>
    <property type="match status" value="1"/>
</dbReference>
<name>D2VHY6_NAEGR</name>
<dbReference type="VEuPathDB" id="AmoebaDB:NAEGRDRAFT_68490"/>
<dbReference type="AlphaFoldDB" id="D2VHY6"/>
<protein>
    <submittedName>
        <fullName evidence="4">Rho GTPase activating protein</fullName>
    </submittedName>
</protein>
<dbReference type="eggNOG" id="KOG1450">
    <property type="taxonomic scope" value="Eukaryota"/>
</dbReference>
<dbReference type="SUPFAM" id="SSF48350">
    <property type="entry name" value="GTPase activation domain, GAP"/>
    <property type="match status" value="1"/>
</dbReference>
<dbReference type="OrthoDB" id="185175at2759"/>
<feature type="compositionally biased region" description="Low complexity" evidence="2">
    <location>
        <begin position="14"/>
        <end position="23"/>
    </location>
</feature>
<dbReference type="PANTHER" id="PTHR23176:SF129">
    <property type="entry name" value="RHO GTPASE ACTIVATING PROTEIN AT 16F, ISOFORM E-RELATED"/>
    <property type="match status" value="1"/>
</dbReference>
<organism evidence="5">
    <name type="scientific">Naegleria gruberi</name>
    <name type="common">Amoeba</name>
    <dbReference type="NCBI Taxonomy" id="5762"/>
    <lineage>
        <taxon>Eukaryota</taxon>
        <taxon>Discoba</taxon>
        <taxon>Heterolobosea</taxon>
        <taxon>Tetramitia</taxon>
        <taxon>Eutetramitia</taxon>
        <taxon>Vahlkampfiidae</taxon>
        <taxon>Naegleria</taxon>
    </lineage>
</organism>
<dbReference type="InterPro" id="IPR050729">
    <property type="entry name" value="Rho-GAP"/>
</dbReference>
<dbReference type="PROSITE" id="PS50238">
    <property type="entry name" value="RHOGAP"/>
    <property type="match status" value="1"/>
</dbReference>
<evidence type="ECO:0000259" key="3">
    <source>
        <dbReference type="PROSITE" id="PS50238"/>
    </source>
</evidence>
<accession>D2VHY6</accession>
<feature type="compositionally biased region" description="Polar residues" evidence="2">
    <location>
        <begin position="1"/>
        <end position="13"/>
    </location>
</feature>
<feature type="domain" description="Rho-GAP" evidence="3">
    <location>
        <begin position="54"/>
        <end position="250"/>
    </location>
</feature>
<dbReference type="OMA" id="FFNSNIM"/>
<evidence type="ECO:0000313" key="5">
    <source>
        <dbReference type="Proteomes" id="UP000006671"/>
    </source>
</evidence>
<dbReference type="InterPro" id="IPR000198">
    <property type="entry name" value="RhoGAP_dom"/>
</dbReference>
<dbReference type="InterPro" id="IPR008936">
    <property type="entry name" value="Rho_GTPase_activation_prot"/>
</dbReference>
<dbReference type="Proteomes" id="UP000006671">
    <property type="component" value="Unassembled WGS sequence"/>
</dbReference>
<reference evidence="4 5" key="1">
    <citation type="journal article" date="2010" name="Cell">
        <title>The genome of Naegleria gruberi illuminates early eukaryotic versatility.</title>
        <authorList>
            <person name="Fritz-Laylin L.K."/>
            <person name="Prochnik S.E."/>
            <person name="Ginger M.L."/>
            <person name="Dacks J.B."/>
            <person name="Carpenter M.L."/>
            <person name="Field M.C."/>
            <person name="Kuo A."/>
            <person name="Paredez A."/>
            <person name="Chapman J."/>
            <person name="Pham J."/>
            <person name="Shu S."/>
            <person name="Neupane R."/>
            <person name="Cipriano M."/>
            <person name="Mancuso J."/>
            <person name="Tu H."/>
            <person name="Salamov A."/>
            <person name="Lindquist E."/>
            <person name="Shapiro H."/>
            <person name="Lucas S."/>
            <person name="Grigoriev I.V."/>
            <person name="Cande W.Z."/>
            <person name="Fulton C."/>
            <person name="Rokhsar D.S."/>
            <person name="Dawson S.C."/>
        </authorList>
    </citation>
    <scope>NUCLEOTIDE SEQUENCE [LARGE SCALE GENOMIC DNA]</scope>
    <source>
        <strain evidence="4 5">NEG-M</strain>
    </source>
</reference>
<proteinExistence type="predicted"/>